<dbReference type="InterPro" id="IPR029045">
    <property type="entry name" value="ClpP/crotonase-like_dom_sf"/>
</dbReference>
<dbReference type="GO" id="GO:0006515">
    <property type="term" value="P:protein quality control for misfolded or incompletely synthesized proteins"/>
    <property type="evidence" value="ECO:0007669"/>
    <property type="project" value="TreeGrafter"/>
</dbReference>
<comment type="catalytic activity">
    <reaction evidence="5 6">
        <text>Hydrolysis of proteins to small peptides in the presence of ATP and magnesium. alpha-casein is the usual test substrate. In the absence of ATP, only oligopeptides shorter than five residues are hydrolyzed (such as succinyl-Leu-Tyr-|-NHMec, and Leu-Tyr-Leu-|-Tyr-Trp, in which cleavage of the -Tyr-|-Leu- and -Tyr-|-Trp bonds also occurs).</text>
        <dbReference type="EC" id="3.4.21.92"/>
    </reaction>
</comment>
<dbReference type="GO" id="GO:0004176">
    <property type="term" value="F:ATP-dependent peptidase activity"/>
    <property type="evidence" value="ECO:0007669"/>
    <property type="project" value="InterPro"/>
</dbReference>
<dbReference type="GO" id="GO:0051117">
    <property type="term" value="F:ATPase binding"/>
    <property type="evidence" value="ECO:0007669"/>
    <property type="project" value="TreeGrafter"/>
</dbReference>
<evidence type="ECO:0000256" key="1">
    <source>
        <dbReference type="ARBA" id="ARBA00007039"/>
    </source>
</evidence>
<dbReference type="SUPFAM" id="SSF52096">
    <property type="entry name" value="ClpP/crotonase"/>
    <property type="match status" value="1"/>
</dbReference>
<dbReference type="InterPro" id="IPR033135">
    <property type="entry name" value="ClpP_His_AS"/>
</dbReference>
<evidence type="ECO:0000256" key="3">
    <source>
        <dbReference type="ARBA" id="ARBA00022801"/>
    </source>
</evidence>
<accession>A0A2C6KEV5</accession>
<proteinExistence type="inferred from homology"/>
<dbReference type="GO" id="GO:0009368">
    <property type="term" value="C:endopeptidase Clp complex"/>
    <property type="evidence" value="ECO:0007669"/>
    <property type="project" value="TreeGrafter"/>
</dbReference>
<dbReference type="Pfam" id="PF00574">
    <property type="entry name" value="CLP_protease"/>
    <property type="match status" value="1"/>
</dbReference>
<reference evidence="9 10" key="1">
    <citation type="journal article" date="2017" name="Int. J. Parasitol.">
        <title>The genome of the protozoan parasite Cystoisospora suis and a reverse vaccinology approach to identify vaccine candidates.</title>
        <authorList>
            <person name="Palmieri N."/>
            <person name="Shrestha A."/>
            <person name="Ruttkowski B."/>
            <person name="Beck T."/>
            <person name="Vogl C."/>
            <person name="Tomley F."/>
            <person name="Blake D.P."/>
            <person name="Joachim A."/>
        </authorList>
    </citation>
    <scope>NUCLEOTIDE SEQUENCE [LARGE SCALE GENOMIC DNA]</scope>
    <source>
        <strain evidence="9 10">Wien I</strain>
    </source>
</reference>
<keyword evidence="8" id="KW-0472">Membrane</keyword>
<dbReference type="EMBL" id="MIGC01009634">
    <property type="protein sequence ID" value="PHJ15092.1"/>
    <property type="molecule type" value="Genomic_DNA"/>
</dbReference>
<protein>
    <recommendedName>
        <fullName evidence="7">ATP-dependent Clp protease proteolytic subunit</fullName>
    </recommendedName>
</protein>
<feature type="non-terminal residue" evidence="9">
    <location>
        <position position="1"/>
    </location>
</feature>
<dbReference type="Proteomes" id="UP000221165">
    <property type="component" value="Unassembled WGS sequence"/>
</dbReference>
<dbReference type="GeneID" id="94434410"/>
<dbReference type="PANTHER" id="PTHR10381:SF11">
    <property type="entry name" value="ATP-DEPENDENT CLP PROTEASE PROTEOLYTIC SUBUNIT, MITOCHONDRIAL"/>
    <property type="match status" value="1"/>
</dbReference>
<evidence type="ECO:0000256" key="6">
    <source>
        <dbReference type="PROSITE-ProRule" id="PRU10086"/>
    </source>
</evidence>
<dbReference type="InterPro" id="IPR001907">
    <property type="entry name" value="ClpP"/>
</dbReference>
<dbReference type="PROSITE" id="PS00382">
    <property type="entry name" value="CLP_PROTEASE_HIS"/>
    <property type="match status" value="1"/>
</dbReference>
<evidence type="ECO:0000256" key="8">
    <source>
        <dbReference type="SAM" id="Phobius"/>
    </source>
</evidence>
<gene>
    <name evidence="9" type="ORF">CSUI_011098</name>
</gene>
<evidence type="ECO:0000256" key="2">
    <source>
        <dbReference type="ARBA" id="ARBA00022670"/>
    </source>
</evidence>
<dbReference type="CDD" id="cd07017">
    <property type="entry name" value="S14_ClpP_2"/>
    <property type="match status" value="1"/>
</dbReference>
<keyword evidence="10" id="KW-1185">Reference proteome</keyword>
<dbReference type="PANTHER" id="PTHR10381">
    <property type="entry name" value="ATP-DEPENDENT CLP PROTEASE PROTEOLYTIC SUBUNIT"/>
    <property type="match status" value="1"/>
</dbReference>
<dbReference type="OrthoDB" id="2017408at2759"/>
<keyword evidence="2 9" id="KW-0645">Protease</keyword>
<dbReference type="PRINTS" id="PR00127">
    <property type="entry name" value="CLPPROTEASEP"/>
</dbReference>
<keyword evidence="4" id="KW-0720">Serine protease</keyword>
<feature type="transmembrane region" description="Helical" evidence="8">
    <location>
        <begin position="36"/>
        <end position="57"/>
    </location>
</feature>
<keyword evidence="8" id="KW-1133">Transmembrane helix</keyword>
<keyword evidence="8" id="KW-0812">Transmembrane</keyword>
<organism evidence="9 10">
    <name type="scientific">Cystoisospora suis</name>
    <dbReference type="NCBI Taxonomy" id="483139"/>
    <lineage>
        <taxon>Eukaryota</taxon>
        <taxon>Sar</taxon>
        <taxon>Alveolata</taxon>
        <taxon>Apicomplexa</taxon>
        <taxon>Conoidasida</taxon>
        <taxon>Coccidia</taxon>
        <taxon>Eucoccidiorida</taxon>
        <taxon>Eimeriorina</taxon>
        <taxon>Sarcocystidae</taxon>
        <taxon>Cystoisospora</taxon>
    </lineage>
</organism>
<dbReference type="InterPro" id="IPR023562">
    <property type="entry name" value="ClpP/TepA"/>
</dbReference>
<dbReference type="GO" id="GO:0004252">
    <property type="term" value="F:serine-type endopeptidase activity"/>
    <property type="evidence" value="ECO:0007669"/>
    <property type="project" value="UniProtKB-EC"/>
</dbReference>
<feature type="active site" evidence="6">
    <location>
        <position position="71"/>
    </location>
</feature>
<evidence type="ECO:0000256" key="5">
    <source>
        <dbReference type="ARBA" id="ARBA00034021"/>
    </source>
</evidence>
<dbReference type="Gene3D" id="3.90.226.10">
    <property type="entry name" value="2-enoyl-CoA Hydratase, Chain A, domain 1"/>
    <property type="match status" value="1"/>
</dbReference>
<evidence type="ECO:0000256" key="7">
    <source>
        <dbReference type="RuleBase" id="RU003567"/>
    </source>
</evidence>
<evidence type="ECO:0000313" key="10">
    <source>
        <dbReference type="Proteomes" id="UP000221165"/>
    </source>
</evidence>
<evidence type="ECO:0000256" key="4">
    <source>
        <dbReference type="ARBA" id="ARBA00022825"/>
    </source>
</evidence>
<comment type="caution">
    <text evidence="9">The sequence shown here is derived from an EMBL/GenBank/DDBJ whole genome shotgun (WGS) entry which is preliminary data.</text>
</comment>
<evidence type="ECO:0000313" key="9">
    <source>
        <dbReference type="EMBL" id="PHJ15092.1"/>
    </source>
</evidence>
<dbReference type="RefSeq" id="XP_067916826.1">
    <property type="nucleotide sequence ID" value="XM_068071199.1"/>
</dbReference>
<keyword evidence="3" id="KW-0378">Hydrolase</keyword>
<sequence length="166" mass="18076">RKITRDPFLLLLNSPGGSLSAGLALVDVLQGLHSPVFTINLGVCASVASLILTAGTVGHRYSIEGGSLLLHQPTGCLAGTRTELQEDRREVKRLHDCVSSLYNSFAARGRSLRRKREDLQSSSSSSSLSSSSSSRVFQFNEIYRDQILSSKEAQMYGLIDHIILPD</sequence>
<name>A0A2C6KEV5_9APIC</name>
<dbReference type="AlphaFoldDB" id="A0A2C6KEV5"/>
<comment type="similarity">
    <text evidence="1 7">Belongs to the peptidase S14 family.</text>
</comment>
<dbReference type="VEuPathDB" id="ToxoDB:CSUI_011098"/>